<proteinExistence type="predicted"/>
<evidence type="ECO:0000313" key="1">
    <source>
        <dbReference type="EMBL" id="MFC2999661.1"/>
    </source>
</evidence>
<gene>
    <name evidence="1" type="ORF">ACFOD3_07145</name>
</gene>
<sequence>MTDPKEPLIRDLVAWIAAAPRPYAEVMETWRTSCPRLTVWEDAADRGLVACETRSGALWVVATPAGRAAITPAAPP</sequence>
<dbReference type="RefSeq" id="WP_246602475.1">
    <property type="nucleotide sequence ID" value="NZ_JAFNJS010000002.1"/>
</dbReference>
<evidence type="ECO:0000313" key="2">
    <source>
        <dbReference type="Proteomes" id="UP001595420"/>
    </source>
</evidence>
<reference evidence="2" key="1">
    <citation type="journal article" date="2019" name="Int. J. Syst. Evol. Microbiol.">
        <title>The Global Catalogue of Microorganisms (GCM) 10K type strain sequencing project: providing services to taxonomists for standard genome sequencing and annotation.</title>
        <authorList>
            <consortium name="The Broad Institute Genomics Platform"/>
            <consortium name="The Broad Institute Genome Sequencing Center for Infectious Disease"/>
            <person name="Wu L."/>
            <person name="Ma J."/>
        </authorList>
    </citation>
    <scope>NUCLEOTIDE SEQUENCE [LARGE SCALE GENOMIC DNA]</scope>
    <source>
        <strain evidence="2">CGMCC 1.16855</strain>
    </source>
</reference>
<keyword evidence="2" id="KW-1185">Reference proteome</keyword>
<comment type="caution">
    <text evidence="1">The sequence shown here is derived from an EMBL/GenBank/DDBJ whole genome shotgun (WGS) entry which is preliminary data.</text>
</comment>
<name>A0ABV7BRZ5_9PROT</name>
<accession>A0ABV7BRZ5</accession>
<dbReference type="Proteomes" id="UP001595420">
    <property type="component" value="Unassembled WGS sequence"/>
</dbReference>
<dbReference type="EMBL" id="JBHRSB010000002">
    <property type="protein sequence ID" value="MFC2999661.1"/>
    <property type="molecule type" value="Genomic_DNA"/>
</dbReference>
<protein>
    <submittedName>
        <fullName evidence="1">Uncharacterized protein</fullName>
    </submittedName>
</protein>
<organism evidence="1 2">
    <name type="scientific">Falsiroseomonas tokyonensis</name>
    <dbReference type="NCBI Taxonomy" id="430521"/>
    <lineage>
        <taxon>Bacteria</taxon>
        <taxon>Pseudomonadati</taxon>
        <taxon>Pseudomonadota</taxon>
        <taxon>Alphaproteobacteria</taxon>
        <taxon>Acetobacterales</taxon>
        <taxon>Roseomonadaceae</taxon>
        <taxon>Falsiroseomonas</taxon>
    </lineage>
</organism>